<dbReference type="Proteomes" id="UP001062263">
    <property type="component" value="Chromosome"/>
</dbReference>
<evidence type="ECO:0000256" key="2">
    <source>
        <dbReference type="SAM" id="MobiDB-lite"/>
    </source>
</evidence>
<feature type="compositionally biased region" description="Basic and acidic residues" evidence="2">
    <location>
        <begin position="154"/>
        <end position="172"/>
    </location>
</feature>
<evidence type="ECO:0000313" key="5">
    <source>
        <dbReference type="Proteomes" id="UP001062263"/>
    </source>
</evidence>
<dbReference type="EMBL" id="AP025943">
    <property type="protein sequence ID" value="BDL43244.1"/>
    <property type="molecule type" value="Genomic_DNA"/>
</dbReference>
<proteinExistence type="predicted"/>
<feature type="coiled-coil region" evidence="1">
    <location>
        <begin position="202"/>
        <end position="243"/>
    </location>
</feature>
<accession>A0ABN6QFB7</accession>
<feature type="region of interest" description="Disordered" evidence="2">
    <location>
        <begin position="97"/>
        <end position="130"/>
    </location>
</feature>
<feature type="transmembrane region" description="Helical" evidence="3">
    <location>
        <begin position="326"/>
        <end position="346"/>
    </location>
</feature>
<keyword evidence="5" id="KW-1185">Reference proteome</keyword>
<sequence>MRYVLLLLTILTAALSVWYYQHKITPEGEALAARKQTMEEAAVTLQQTVNESRTKLNNAQDATRDAELALEKFQAHYLDKKRQQYQENADASYRKAMEDHQEEVNDHNQKMEHFRQRAAKQRESTKSARQELLQKKEQMRGLLAKLTDKQRSIQKELADAEREAAKSREDSKTKKKSAARAPSQKVNTEALQAQLGRIHQAIAGTNEKIRQLDADLTTQEQKAVKLELRLQNAEKKLTEQKDTALADDREEKVPDMMDVTDDDLLATAEYREQSKTVREAFARAQKEEAQASHAYDRARAAMGRASKEELADLNKQEKDHASFQKLFTGAVSVVGFILLLFTVGAFRRSNG</sequence>
<keyword evidence="3" id="KW-0812">Transmembrane</keyword>
<protein>
    <submittedName>
        <fullName evidence="4">Uncharacterized protein</fullName>
    </submittedName>
</protein>
<evidence type="ECO:0000256" key="1">
    <source>
        <dbReference type="SAM" id="Coils"/>
    </source>
</evidence>
<keyword evidence="3" id="KW-1133">Transmembrane helix</keyword>
<keyword evidence="1" id="KW-0175">Coiled coil</keyword>
<keyword evidence="3" id="KW-0472">Membrane</keyword>
<reference evidence="4" key="1">
    <citation type="submission" date="2022-06" db="EMBL/GenBank/DDBJ databases">
        <title>Akkermansia biwalacus sp. nov., an anaerobic mucin-degrading bacterium isolated from human intestine.</title>
        <authorList>
            <person name="Kobayashi Y."/>
            <person name="Inoue S."/>
            <person name="Kawahara T."/>
            <person name="Kohda N."/>
        </authorList>
    </citation>
    <scope>NUCLEOTIDE SEQUENCE</scope>
    <source>
        <strain evidence="4">WON2089</strain>
    </source>
</reference>
<name>A0ABN6QFB7_9BACT</name>
<organism evidence="4 5">
    <name type="scientific">Akkermansia biwaensis</name>
    <dbReference type="NCBI Taxonomy" id="2946555"/>
    <lineage>
        <taxon>Bacteria</taxon>
        <taxon>Pseudomonadati</taxon>
        <taxon>Verrucomicrobiota</taxon>
        <taxon>Verrucomicrobiia</taxon>
        <taxon>Verrucomicrobiales</taxon>
        <taxon>Akkermansiaceae</taxon>
        <taxon>Akkermansia</taxon>
    </lineage>
</organism>
<evidence type="ECO:0000256" key="3">
    <source>
        <dbReference type="SAM" id="Phobius"/>
    </source>
</evidence>
<dbReference type="RefSeq" id="WP_215434299.1">
    <property type="nucleotide sequence ID" value="NZ_AP025943.1"/>
</dbReference>
<feature type="region of interest" description="Disordered" evidence="2">
    <location>
        <begin position="154"/>
        <end position="187"/>
    </location>
</feature>
<evidence type="ECO:0000313" key="4">
    <source>
        <dbReference type="EMBL" id="BDL43244.1"/>
    </source>
</evidence>
<gene>
    <name evidence="4" type="ORF">Abiwalacus_08180</name>
</gene>